<protein>
    <submittedName>
        <fullName evidence="1">Uncharacterized protein</fullName>
    </submittedName>
</protein>
<name>A0ABW4TSG9_9ACTN</name>
<dbReference type="Proteomes" id="UP001597351">
    <property type="component" value="Unassembled WGS sequence"/>
</dbReference>
<comment type="caution">
    <text evidence="1">The sequence shown here is derived from an EMBL/GenBank/DDBJ whole genome shotgun (WGS) entry which is preliminary data.</text>
</comment>
<dbReference type="EMBL" id="JBHUGD010000004">
    <property type="protein sequence ID" value="MFD1948684.1"/>
    <property type="molecule type" value="Genomic_DNA"/>
</dbReference>
<evidence type="ECO:0000313" key="1">
    <source>
        <dbReference type="EMBL" id="MFD1948684.1"/>
    </source>
</evidence>
<evidence type="ECO:0000313" key="2">
    <source>
        <dbReference type="Proteomes" id="UP001597351"/>
    </source>
</evidence>
<accession>A0ABW4TSG9</accession>
<gene>
    <name evidence="1" type="ORF">ACFSDE_17920</name>
</gene>
<sequence>MWDTVETSRPGAVHLTHDLPCSRCGHAAHSYLACSDTCSCEPAALPGQVLAS</sequence>
<dbReference type="RefSeq" id="WP_343921770.1">
    <property type="nucleotide sequence ID" value="NZ_BAAAJT010000003.1"/>
</dbReference>
<proteinExistence type="predicted"/>
<reference evidence="2" key="1">
    <citation type="journal article" date="2019" name="Int. J. Syst. Evol. Microbiol.">
        <title>The Global Catalogue of Microorganisms (GCM) 10K type strain sequencing project: providing services to taxonomists for standard genome sequencing and annotation.</title>
        <authorList>
            <consortium name="The Broad Institute Genomics Platform"/>
            <consortium name="The Broad Institute Genome Sequencing Center for Infectious Disease"/>
            <person name="Wu L."/>
            <person name="Ma J."/>
        </authorList>
    </citation>
    <scope>NUCLEOTIDE SEQUENCE [LARGE SCALE GENOMIC DNA]</scope>
    <source>
        <strain evidence="2">CGMCC 1.12477</strain>
    </source>
</reference>
<organism evidence="1 2">
    <name type="scientific">Nocardioides aestuarii</name>
    <dbReference type="NCBI Taxonomy" id="252231"/>
    <lineage>
        <taxon>Bacteria</taxon>
        <taxon>Bacillati</taxon>
        <taxon>Actinomycetota</taxon>
        <taxon>Actinomycetes</taxon>
        <taxon>Propionibacteriales</taxon>
        <taxon>Nocardioidaceae</taxon>
        <taxon>Nocardioides</taxon>
    </lineage>
</organism>
<keyword evidence="2" id="KW-1185">Reference proteome</keyword>